<proteinExistence type="predicted"/>
<evidence type="ECO:0000259" key="2">
    <source>
        <dbReference type="Pfam" id="PF14326"/>
    </source>
</evidence>
<dbReference type="Pfam" id="PF14326">
    <property type="entry name" value="DUF4384"/>
    <property type="match status" value="1"/>
</dbReference>
<dbReference type="AlphaFoldDB" id="A0A850SXD6"/>
<protein>
    <submittedName>
        <fullName evidence="3">DUF4384 domain-containing protein</fullName>
    </submittedName>
</protein>
<dbReference type="Proteomes" id="UP000553343">
    <property type="component" value="Unassembled WGS sequence"/>
</dbReference>
<dbReference type="PANTHER" id="PTHR36194:SF1">
    <property type="entry name" value="S-LAYER-LIKE PROTEIN"/>
    <property type="match status" value="1"/>
</dbReference>
<gene>
    <name evidence="3" type="ORF">HXW94_13520</name>
</gene>
<evidence type="ECO:0000256" key="1">
    <source>
        <dbReference type="SAM" id="SignalP"/>
    </source>
</evidence>
<accession>A0A850SXD6</accession>
<comment type="caution">
    <text evidence="3">The sequence shown here is derived from an EMBL/GenBank/DDBJ whole genome shotgun (WGS) entry which is preliminary data.</text>
</comment>
<keyword evidence="1" id="KW-0732">Signal</keyword>
<dbReference type="PANTHER" id="PTHR36194">
    <property type="entry name" value="S-LAYER-LIKE PROTEIN"/>
    <property type="match status" value="1"/>
</dbReference>
<keyword evidence="4" id="KW-1185">Reference proteome</keyword>
<evidence type="ECO:0000313" key="4">
    <source>
        <dbReference type="Proteomes" id="UP000553343"/>
    </source>
</evidence>
<feature type="domain" description="DUF4384" evidence="2">
    <location>
        <begin position="59"/>
        <end position="135"/>
    </location>
</feature>
<feature type="chain" id="PRO_5032671747" evidence="1">
    <location>
        <begin position="28"/>
        <end position="322"/>
    </location>
</feature>
<dbReference type="InterPro" id="IPR025493">
    <property type="entry name" value="DUF4384"/>
</dbReference>
<reference evidence="3 4" key="1">
    <citation type="submission" date="2020-06" db="EMBL/GenBank/DDBJ databases">
        <title>High-quality draft genome of sulfate reducer Desulfobacter latus type strain AcrS2 isolated from marine sediment.</title>
        <authorList>
            <person name="Hoppe M."/>
            <person name="Larsen C.K."/>
            <person name="Marshall I.P.G."/>
            <person name="Schramm A."/>
            <person name="Marietou A.G."/>
        </authorList>
    </citation>
    <scope>NUCLEOTIDE SEQUENCE [LARGE SCALE GENOMIC DNA]</scope>
    <source>
        <strain evidence="3 4">AcRS2</strain>
    </source>
</reference>
<dbReference type="RefSeq" id="WP_178367449.1">
    <property type="nucleotide sequence ID" value="NZ_JACADJ010000054.1"/>
</dbReference>
<sequence length="322" mass="35705">MKKSFQIMFTAAMVMLALTAYTITAFADVKTIGVRTGGSSDNGDGNPLKVEFTPVKQVFKTGEAIRFRVKGSEIFYLYLFSVDEKHNKGYMILPNKKQQYVKYKAERTYTVPEQYIEFYSDSPGREKIIMLASTKKMDVKFDRYAKTGNILSANLDTVVQETKALGIRSRKAKAKHVTKELSLIITGDGQHAGVVPPSDGGSDTAAAPFVSTNKSSYRVGDSIRITFGADKPGYVHLYINEPGGRQSFLTTKKVSGSDFYRMNAMASSPGGAHQILAVYDDNATPDKNRIYTLASKNMLKDIRLVPDTPDDAYAVYHFTIQE</sequence>
<dbReference type="EMBL" id="JACADJ010000054">
    <property type="protein sequence ID" value="NWH05994.1"/>
    <property type="molecule type" value="Genomic_DNA"/>
</dbReference>
<name>A0A850SXD6_9BACT</name>
<feature type="signal peptide" evidence="1">
    <location>
        <begin position="1"/>
        <end position="27"/>
    </location>
</feature>
<organism evidence="3 4">
    <name type="scientific">Desulfobacter latus</name>
    <dbReference type="NCBI Taxonomy" id="2292"/>
    <lineage>
        <taxon>Bacteria</taxon>
        <taxon>Pseudomonadati</taxon>
        <taxon>Thermodesulfobacteriota</taxon>
        <taxon>Desulfobacteria</taxon>
        <taxon>Desulfobacterales</taxon>
        <taxon>Desulfobacteraceae</taxon>
        <taxon>Desulfobacter</taxon>
    </lineage>
</organism>
<evidence type="ECO:0000313" key="3">
    <source>
        <dbReference type="EMBL" id="NWH05994.1"/>
    </source>
</evidence>